<evidence type="ECO:0000256" key="4">
    <source>
        <dbReference type="ARBA" id="ARBA00022807"/>
    </source>
</evidence>
<organism evidence="7 8">
    <name type="scientific">Paenibacillus artemisiicola</name>
    <dbReference type="NCBI Taxonomy" id="1172618"/>
    <lineage>
        <taxon>Bacteria</taxon>
        <taxon>Bacillati</taxon>
        <taxon>Bacillota</taxon>
        <taxon>Bacilli</taxon>
        <taxon>Bacillales</taxon>
        <taxon>Paenibacillaceae</taxon>
        <taxon>Paenibacillus</taxon>
    </lineage>
</organism>
<feature type="chain" id="PRO_5047329827" evidence="5">
    <location>
        <begin position="26"/>
        <end position="163"/>
    </location>
</feature>
<dbReference type="PANTHER" id="PTHR47053">
    <property type="entry name" value="MUREIN DD-ENDOPEPTIDASE MEPH-RELATED"/>
    <property type="match status" value="1"/>
</dbReference>
<evidence type="ECO:0000259" key="6">
    <source>
        <dbReference type="PROSITE" id="PS51935"/>
    </source>
</evidence>
<comment type="similarity">
    <text evidence="1">Belongs to the peptidase C40 family.</text>
</comment>
<keyword evidence="5" id="KW-0732">Signal</keyword>
<dbReference type="InterPro" id="IPR038765">
    <property type="entry name" value="Papain-like_cys_pep_sf"/>
</dbReference>
<dbReference type="EMBL" id="JAGGDJ010000002">
    <property type="protein sequence ID" value="MBO7743394.1"/>
    <property type="molecule type" value="Genomic_DNA"/>
</dbReference>
<evidence type="ECO:0000256" key="2">
    <source>
        <dbReference type="ARBA" id="ARBA00022670"/>
    </source>
</evidence>
<sequence length="163" mass="17793">MNIKQTSCKLIVVGLGLSIGLTCFGVGQAPKANAMSSKTAAKLIHYADNYLGTPYQFGVSTATTDYFDCSSFTMRVYKKYGYELPRTAREQARVGRLIAKPQLKEGDLVFFRVPSRGSFIGHVGIYAGKGKMLNAYGAGGVKLTRLDSGYWKAHYVTARRLGS</sequence>
<evidence type="ECO:0000313" key="7">
    <source>
        <dbReference type="EMBL" id="MBO7743394.1"/>
    </source>
</evidence>
<dbReference type="Proteomes" id="UP000670947">
    <property type="component" value="Unassembled WGS sequence"/>
</dbReference>
<evidence type="ECO:0000256" key="1">
    <source>
        <dbReference type="ARBA" id="ARBA00007074"/>
    </source>
</evidence>
<evidence type="ECO:0000313" key="8">
    <source>
        <dbReference type="Proteomes" id="UP000670947"/>
    </source>
</evidence>
<feature type="domain" description="NlpC/P60" evidence="6">
    <location>
        <begin position="37"/>
        <end position="162"/>
    </location>
</feature>
<proteinExistence type="inferred from homology"/>
<keyword evidence="2" id="KW-0645">Protease</keyword>
<name>A0ABS3W504_9BACL</name>
<evidence type="ECO:0000256" key="3">
    <source>
        <dbReference type="ARBA" id="ARBA00022801"/>
    </source>
</evidence>
<dbReference type="InterPro" id="IPR051202">
    <property type="entry name" value="Peptidase_C40"/>
</dbReference>
<accession>A0ABS3W504</accession>
<keyword evidence="4" id="KW-0788">Thiol protease</keyword>
<protein>
    <submittedName>
        <fullName evidence="7">C40 family peptidase</fullName>
    </submittedName>
</protein>
<keyword evidence="3" id="KW-0378">Hydrolase</keyword>
<comment type="caution">
    <text evidence="7">The sequence shown here is derived from an EMBL/GenBank/DDBJ whole genome shotgun (WGS) entry which is preliminary data.</text>
</comment>
<dbReference type="Gene3D" id="3.90.1720.10">
    <property type="entry name" value="endopeptidase domain like (from Nostoc punctiforme)"/>
    <property type="match status" value="1"/>
</dbReference>
<dbReference type="SUPFAM" id="SSF54001">
    <property type="entry name" value="Cysteine proteinases"/>
    <property type="match status" value="1"/>
</dbReference>
<dbReference type="PANTHER" id="PTHR47053:SF1">
    <property type="entry name" value="MUREIN DD-ENDOPEPTIDASE MEPH-RELATED"/>
    <property type="match status" value="1"/>
</dbReference>
<dbReference type="Pfam" id="PF00877">
    <property type="entry name" value="NLPC_P60"/>
    <property type="match status" value="1"/>
</dbReference>
<evidence type="ECO:0000256" key="5">
    <source>
        <dbReference type="SAM" id="SignalP"/>
    </source>
</evidence>
<dbReference type="PROSITE" id="PS51935">
    <property type="entry name" value="NLPC_P60"/>
    <property type="match status" value="1"/>
</dbReference>
<gene>
    <name evidence="7" type="ORF">I8J29_04255</name>
</gene>
<keyword evidence="8" id="KW-1185">Reference proteome</keyword>
<reference evidence="7 8" key="1">
    <citation type="submission" date="2021-03" db="EMBL/GenBank/DDBJ databases">
        <title>Paenibacillus artemisicola MWE-103 whole genome sequence.</title>
        <authorList>
            <person name="Ham Y.J."/>
        </authorList>
    </citation>
    <scope>NUCLEOTIDE SEQUENCE [LARGE SCALE GENOMIC DNA]</scope>
    <source>
        <strain evidence="7 8">MWE-103</strain>
    </source>
</reference>
<feature type="signal peptide" evidence="5">
    <location>
        <begin position="1"/>
        <end position="25"/>
    </location>
</feature>
<dbReference type="RefSeq" id="WP_208846429.1">
    <property type="nucleotide sequence ID" value="NZ_JAGGDJ010000002.1"/>
</dbReference>
<dbReference type="InterPro" id="IPR000064">
    <property type="entry name" value="NLP_P60_dom"/>
</dbReference>